<name>A0A6P8YYT6_THRPL</name>
<reference evidence="3" key="1">
    <citation type="submission" date="2025-08" db="UniProtKB">
        <authorList>
            <consortium name="RefSeq"/>
        </authorList>
    </citation>
    <scope>IDENTIFICATION</scope>
    <source>
        <tissue evidence="3">Total insect</tissue>
    </source>
</reference>
<organism evidence="3">
    <name type="scientific">Thrips palmi</name>
    <name type="common">Melon thrips</name>
    <dbReference type="NCBI Taxonomy" id="161013"/>
    <lineage>
        <taxon>Eukaryota</taxon>
        <taxon>Metazoa</taxon>
        <taxon>Ecdysozoa</taxon>
        <taxon>Arthropoda</taxon>
        <taxon>Hexapoda</taxon>
        <taxon>Insecta</taxon>
        <taxon>Pterygota</taxon>
        <taxon>Neoptera</taxon>
        <taxon>Paraneoptera</taxon>
        <taxon>Thysanoptera</taxon>
        <taxon>Terebrantia</taxon>
        <taxon>Thripoidea</taxon>
        <taxon>Thripidae</taxon>
        <taxon>Thrips</taxon>
    </lineage>
</organism>
<evidence type="ECO:0000313" key="2">
    <source>
        <dbReference type="Proteomes" id="UP000515158"/>
    </source>
</evidence>
<dbReference type="Proteomes" id="UP000515158">
    <property type="component" value="Unplaced"/>
</dbReference>
<keyword evidence="1" id="KW-0732">Signal</keyword>
<evidence type="ECO:0000256" key="1">
    <source>
        <dbReference type="SAM" id="SignalP"/>
    </source>
</evidence>
<feature type="chain" id="PRO_5027625721" evidence="1">
    <location>
        <begin position="16"/>
        <end position="294"/>
    </location>
</feature>
<dbReference type="InParanoid" id="A0A6P8YYT6"/>
<evidence type="ECO:0000313" key="3">
    <source>
        <dbReference type="RefSeq" id="XP_034245328.1"/>
    </source>
</evidence>
<dbReference type="AlphaFoldDB" id="A0A6P8YYT6"/>
<keyword evidence="2" id="KW-1185">Reference proteome</keyword>
<dbReference type="OrthoDB" id="6631181at2759"/>
<sequence length="294" mass="33128">MLLAAACLLLPAVGGQFINSYAGPFDVELQRVEICPGAMSGLNLLNFTQRLTRDRKYPKRFYYTGVVQHFFDVLPSLAWTIRLSSWSSRGGWKENAYHHTFTRVCDLAKARFNNPVYRRVILAAMGSDFVFSCPFPASRWEFTDFPVDVTADEFKEFVYGKWRIDIQSLDGKTNTVLSCHREFVDTVPKVQGRRGAGVPAEANYSGTSVKIGPIICTRTLSPINDAEKREAFMFLEQTRLRTGSACCSVLGLFTLDRATMFQVLSNVFSYFVVVLQMSNWFDLEVAQAAEDGPL</sequence>
<protein>
    <submittedName>
        <fullName evidence="3">Uncharacterized protein LOC117647599</fullName>
    </submittedName>
</protein>
<accession>A0A6P8YYT6</accession>
<proteinExistence type="predicted"/>
<dbReference type="GeneID" id="117647599"/>
<gene>
    <name evidence="3" type="primary">LOC117647599</name>
</gene>
<dbReference type="KEGG" id="tpal:117647599"/>
<dbReference type="RefSeq" id="XP_034245328.1">
    <property type="nucleotide sequence ID" value="XM_034389437.1"/>
</dbReference>
<feature type="signal peptide" evidence="1">
    <location>
        <begin position="1"/>
        <end position="15"/>
    </location>
</feature>